<organism evidence="1 2">
    <name type="scientific">Encephalitozoon intestinalis (strain ATCC 50506)</name>
    <name type="common">Microsporidian parasite</name>
    <name type="synonym">Septata intestinalis</name>
    <dbReference type="NCBI Taxonomy" id="876142"/>
    <lineage>
        <taxon>Eukaryota</taxon>
        <taxon>Fungi</taxon>
        <taxon>Fungi incertae sedis</taxon>
        <taxon>Microsporidia</taxon>
        <taxon>Unikaryonidae</taxon>
        <taxon>Encephalitozoon</taxon>
    </lineage>
</organism>
<dbReference type="InterPro" id="IPR031509">
    <property type="entry name" value="Mei5-like"/>
</dbReference>
<dbReference type="EMBL" id="CP001950">
    <property type="protein sequence ID" value="ADM12229.1"/>
    <property type="molecule type" value="Genomic_DNA"/>
</dbReference>
<dbReference type="HOGENOM" id="CLU_136887_0_0_1"/>
<dbReference type="AlphaFoldDB" id="E0S8W3"/>
<name>E0S8W3_ENCIT</name>
<evidence type="ECO:0000313" key="2">
    <source>
        <dbReference type="Proteomes" id="UP000002313"/>
    </source>
</evidence>
<reference evidence="1 2" key="2">
    <citation type="journal article" date="2012" name="Proc. Natl. Acad. Sci. U.S.A.">
        <title>Gain and loss of multiple functionally related, horizontally transferred genes in the reduced genomes of two microsporidian parasites.</title>
        <authorList>
            <person name="Pombert J.-F."/>
            <person name="Selman M."/>
            <person name="Burki F."/>
            <person name="Bardell F.T."/>
            <person name="Farinelli L."/>
            <person name="Solter L.F."/>
            <person name="Whitman D.W."/>
            <person name="Weiss L.M."/>
            <person name="Corradi N."/>
            <person name="Keeling P.J."/>
        </authorList>
    </citation>
    <scope>NUCLEOTIDE SEQUENCE [LARGE SCALE GENOMIC DNA]</scope>
    <source>
        <strain evidence="1 2">ATCC 50506</strain>
    </source>
</reference>
<dbReference type="GeneID" id="9698420"/>
<gene>
    <name evidence="1" type="ORF">Eint_091000</name>
</gene>
<accession>E0S8W3</accession>
<evidence type="ECO:0000313" key="1">
    <source>
        <dbReference type="EMBL" id="ADM12229.1"/>
    </source>
</evidence>
<reference evidence="1 2" key="1">
    <citation type="journal article" date="2010" name="Nat. Commun.">
        <title>The complete sequence of the smallest known nuclear genome from the microsporidian Encephalitozoon intestinalis.</title>
        <authorList>
            <person name="Corradi N."/>
            <person name="Pombert J.-F."/>
            <person name="Farinelli L."/>
            <person name="Didier E.S."/>
            <person name="Keeling P.J."/>
        </authorList>
    </citation>
    <scope>NUCLEOTIDE SEQUENCE [LARGE SCALE GENOMIC DNA]</scope>
    <source>
        <strain evidence="1 2">ATCC 50506</strain>
    </source>
</reference>
<dbReference type="RefSeq" id="XP_003073589.1">
    <property type="nucleotide sequence ID" value="XM_003073543.1"/>
</dbReference>
<dbReference type="VEuPathDB" id="MicrosporidiaDB:Eint_091000"/>
<dbReference type="KEGG" id="ein:Eint_091000"/>
<proteinExistence type="predicted"/>
<dbReference type="Proteomes" id="UP000002313">
    <property type="component" value="Chromosome IX"/>
</dbReference>
<dbReference type="Pfam" id="PF17021">
    <property type="entry name" value="Mei5_like"/>
    <property type="match status" value="1"/>
</dbReference>
<keyword evidence="2" id="KW-1185">Reference proteome</keyword>
<protein>
    <submittedName>
        <fullName evidence="1">Uncharacterized protein</fullName>
    </submittedName>
</protein>
<sequence length="128" mass="15631">MYTTDKPEHLEDYRELHVDGRVFYKLKGKKQEAVRKRRYSDQFKDPLFIQKDTNRKLRMMKQFRETHGDLESVIERWKDCVSECISILHTQYNIHPVEIFRAFSLRKWGFDIEEYGCCEDDFLPCKEE</sequence>
<dbReference type="OrthoDB" id="2195410at2759"/>